<name>A0ACA9L733_9GLOM</name>
<sequence length="49" mass="5712">MRILAQALTKYKIFADYNWILQHTLEATDNLLSRMLFINNDLAMLAAIQ</sequence>
<proteinExistence type="predicted"/>
<keyword evidence="2" id="KW-1185">Reference proteome</keyword>
<feature type="non-terminal residue" evidence="1">
    <location>
        <position position="49"/>
    </location>
</feature>
<evidence type="ECO:0000313" key="2">
    <source>
        <dbReference type="Proteomes" id="UP000789366"/>
    </source>
</evidence>
<reference evidence="1" key="1">
    <citation type="submission" date="2021-06" db="EMBL/GenBank/DDBJ databases">
        <authorList>
            <person name="Kallberg Y."/>
            <person name="Tangrot J."/>
            <person name="Rosling A."/>
        </authorList>
    </citation>
    <scope>NUCLEOTIDE SEQUENCE</scope>
    <source>
        <strain evidence="1">28 12/20/2015</strain>
    </source>
</reference>
<dbReference type="Proteomes" id="UP000789366">
    <property type="component" value="Unassembled WGS sequence"/>
</dbReference>
<protein>
    <submittedName>
        <fullName evidence="1">9902_t:CDS:1</fullName>
    </submittedName>
</protein>
<gene>
    <name evidence="1" type="ORF">SPELUC_LOCUS3593</name>
</gene>
<accession>A0ACA9L733</accession>
<comment type="caution">
    <text evidence="1">The sequence shown here is derived from an EMBL/GenBank/DDBJ whole genome shotgun (WGS) entry which is preliminary data.</text>
</comment>
<organism evidence="1 2">
    <name type="scientific">Cetraspora pellucida</name>
    <dbReference type="NCBI Taxonomy" id="1433469"/>
    <lineage>
        <taxon>Eukaryota</taxon>
        <taxon>Fungi</taxon>
        <taxon>Fungi incertae sedis</taxon>
        <taxon>Mucoromycota</taxon>
        <taxon>Glomeromycotina</taxon>
        <taxon>Glomeromycetes</taxon>
        <taxon>Diversisporales</taxon>
        <taxon>Gigasporaceae</taxon>
        <taxon>Cetraspora</taxon>
    </lineage>
</organism>
<evidence type="ECO:0000313" key="1">
    <source>
        <dbReference type="EMBL" id="CAG8513630.1"/>
    </source>
</evidence>
<dbReference type="EMBL" id="CAJVPW010002808">
    <property type="protein sequence ID" value="CAG8513630.1"/>
    <property type="molecule type" value="Genomic_DNA"/>
</dbReference>